<reference evidence="2" key="1">
    <citation type="submission" date="2016-10" db="EMBL/GenBank/DDBJ databases">
        <authorList>
            <person name="Varghese N."/>
            <person name="Submissions S."/>
        </authorList>
    </citation>
    <scope>NUCLEOTIDE SEQUENCE [LARGE SCALE GENOMIC DNA]</scope>
    <source>
        <strain evidence="2">DSM 3384</strain>
    </source>
</reference>
<protein>
    <submittedName>
        <fullName evidence="1">Uncharacterized protein</fullName>
    </submittedName>
</protein>
<accession>A0A1H2H6E5</accession>
<name>A0A1H2H6E5_9BACT</name>
<dbReference type="RefSeq" id="WP_092234062.1">
    <property type="nucleotide sequence ID" value="NZ_FNLL01000006.1"/>
</dbReference>
<dbReference type="EMBL" id="FNLL01000006">
    <property type="protein sequence ID" value="SDU27382.1"/>
    <property type="molecule type" value="Genomic_DNA"/>
</dbReference>
<evidence type="ECO:0000313" key="1">
    <source>
        <dbReference type="EMBL" id="SDU27382.1"/>
    </source>
</evidence>
<gene>
    <name evidence="1" type="ORF">SAMN04487931_10669</name>
</gene>
<proteinExistence type="predicted"/>
<dbReference type="Proteomes" id="UP000199608">
    <property type="component" value="Unassembled WGS sequence"/>
</dbReference>
<dbReference type="AlphaFoldDB" id="A0A1H2H6E5"/>
<evidence type="ECO:0000313" key="2">
    <source>
        <dbReference type="Proteomes" id="UP000199608"/>
    </source>
</evidence>
<sequence>MSKRKQKIDPKQMEFDWDFPSKLEKVLHDRKTIQENVAAGPPKKEKTENEYDLCVLLAAGVKKAVNKSGLSRDQVVDGINAYFGRNQEDANKDEGICRKPLTLHMLNNYLSKPADCPMPAYYFFAIHHITKSLEPAKVLVEAEGAKIATGSDIRQMALGKLEEHIVEINKLKKEIKCQR</sequence>
<organism evidence="1 2">
    <name type="scientific">Desulfobacula phenolica</name>
    <dbReference type="NCBI Taxonomy" id="90732"/>
    <lineage>
        <taxon>Bacteria</taxon>
        <taxon>Pseudomonadati</taxon>
        <taxon>Thermodesulfobacteriota</taxon>
        <taxon>Desulfobacteria</taxon>
        <taxon>Desulfobacterales</taxon>
        <taxon>Desulfobacteraceae</taxon>
        <taxon>Desulfobacula</taxon>
    </lineage>
</organism>
<keyword evidence="2" id="KW-1185">Reference proteome</keyword>